<dbReference type="InterPro" id="IPR050563">
    <property type="entry name" value="4-hydroxybenzoyl-CoA_TE"/>
</dbReference>
<dbReference type="OrthoDB" id="7597365at2"/>
<keyword evidence="2" id="KW-1185">Reference proteome</keyword>
<dbReference type="SUPFAM" id="SSF54637">
    <property type="entry name" value="Thioesterase/thiol ester dehydrase-isomerase"/>
    <property type="match status" value="2"/>
</dbReference>
<dbReference type="RefSeq" id="WP_119776803.1">
    <property type="nucleotide sequence ID" value="NZ_QYUK01000011.1"/>
</dbReference>
<dbReference type="Proteomes" id="UP000284605">
    <property type="component" value="Unassembled WGS sequence"/>
</dbReference>
<organism evidence="1 2">
    <name type="scientific">Oleomonas cavernae</name>
    <dbReference type="NCBI Taxonomy" id="2320859"/>
    <lineage>
        <taxon>Bacteria</taxon>
        <taxon>Pseudomonadati</taxon>
        <taxon>Pseudomonadota</taxon>
        <taxon>Alphaproteobacteria</taxon>
        <taxon>Acetobacterales</taxon>
        <taxon>Acetobacteraceae</taxon>
        <taxon>Oleomonas</taxon>
    </lineage>
</organism>
<dbReference type="GO" id="GO:0047617">
    <property type="term" value="F:fatty acyl-CoA hydrolase activity"/>
    <property type="evidence" value="ECO:0007669"/>
    <property type="project" value="TreeGrafter"/>
</dbReference>
<protein>
    <submittedName>
        <fullName evidence="1">Thioesterase</fullName>
    </submittedName>
</protein>
<dbReference type="Pfam" id="PF13279">
    <property type="entry name" value="4HBT_2"/>
    <property type="match status" value="2"/>
</dbReference>
<reference evidence="1 2" key="1">
    <citation type="submission" date="2018-09" db="EMBL/GenBank/DDBJ databases">
        <authorList>
            <person name="Zhu H."/>
        </authorList>
    </citation>
    <scope>NUCLEOTIDE SEQUENCE [LARGE SCALE GENOMIC DNA]</scope>
    <source>
        <strain evidence="1 2">K1W22B-8</strain>
    </source>
</reference>
<evidence type="ECO:0000313" key="2">
    <source>
        <dbReference type="Proteomes" id="UP000284605"/>
    </source>
</evidence>
<dbReference type="PANTHER" id="PTHR31793">
    <property type="entry name" value="4-HYDROXYBENZOYL-COA THIOESTERASE FAMILY MEMBER"/>
    <property type="match status" value="1"/>
</dbReference>
<sequence>MSKPGFQTTWRGATDAWECDQMGHMNVQFYGRKFDESQAVMMTRLGLPLASAIAPRPLTDQIVFKRESRSGAVLHTQTAVIGLDRAAGTIRLRHEMYQSASDTLAAVLDTVMGGADAQTGALCPLPAGVLDAAAALLVAPNAVNAPAQPELPGPAGGVSGRAAADFGLKETLVSLVRPGDLAAGGLLTRQAYISRLSQAVGHLIASDAISAEALRARHIGSAALDYKVRWLAPSRPGDIVVLRSGSSGIVGRTLRLFHWLFDEASGTPLATVEIVAVYFDMQARKAIEVPDEIRALMAGQTAAWPG</sequence>
<gene>
    <name evidence="1" type="ORF">D3874_03900</name>
</gene>
<dbReference type="PANTHER" id="PTHR31793:SF2">
    <property type="entry name" value="BLR1345 PROTEIN"/>
    <property type="match status" value="1"/>
</dbReference>
<comment type="caution">
    <text evidence="1">The sequence shown here is derived from an EMBL/GenBank/DDBJ whole genome shotgun (WGS) entry which is preliminary data.</text>
</comment>
<dbReference type="CDD" id="cd00586">
    <property type="entry name" value="4HBT"/>
    <property type="match status" value="2"/>
</dbReference>
<proteinExistence type="predicted"/>
<name>A0A418W8F1_9PROT</name>
<dbReference type="Gene3D" id="3.10.129.10">
    <property type="entry name" value="Hotdog Thioesterase"/>
    <property type="match status" value="2"/>
</dbReference>
<dbReference type="EMBL" id="QYUK01000011">
    <property type="protein sequence ID" value="RJF86283.1"/>
    <property type="molecule type" value="Genomic_DNA"/>
</dbReference>
<accession>A0A418W8F1</accession>
<dbReference type="AlphaFoldDB" id="A0A418W8F1"/>
<dbReference type="InterPro" id="IPR029069">
    <property type="entry name" value="HotDog_dom_sf"/>
</dbReference>
<evidence type="ECO:0000313" key="1">
    <source>
        <dbReference type="EMBL" id="RJF86283.1"/>
    </source>
</evidence>